<evidence type="ECO:0000256" key="1">
    <source>
        <dbReference type="ARBA" id="ARBA00004651"/>
    </source>
</evidence>
<dbReference type="GO" id="GO:0005886">
    <property type="term" value="C:plasma membrane"/>
    <property type="evidence" value="ECO:0007669"/>
    <property type="project" value="UniProtKB-SubCell"/>
</dbReference>
<feature type="transmembrane region" description="Helical" evidence="8">
    <location>
        <begin position="231"/>
        <end position="248"/>
    </location>
</feature>
<dbReference type="InterPro" id="IPR052017">
    <property type="entry name" value="TSUP"/>
</dbReference>
<comment type="subcellular location">
    <subcellularLocation>
        <location evidence="1 8">Cell membrane</location>
        <topology evidence="1 8">Multi-pass membrane protein</topology>
    </subcellularLocation>
</comment>
<feature type="transmembrane region" description="Helical" evidence="8">
    <location>
        <begin position="74"/>
        <end position="94"/>
    </location>
</feature>
<feature type="transmembrane region" description="Helical" evidence="8">
    <location>
        <begin position="168"/>
        <end position="192"/>
    </location>
</feature>
<dbReference type="RefSeq" id="WP_107974597.1">
    <property type="nucleotide sequence ID" value="NZ_BMEZ01000002.1"/>
</dbReference>
<keyword evidence="10" id="KW-1185">Reference proteome</keyword>
<keyword evidence="5 8" id="KW-0812">Transmembrane</keyword>
<sequence length="251" mass="26297">MLTGDLSGVIWAVLALALGGVLKGATGAGAPIIAVPVIALFHDVPTAVVTLVLPNFFSNTWQSWTYRKDIPEGAFAWAFAGAGLAGALAGTVMLASFTPQILLLMVAGVVFLYIAFRLARPGWRLPFETARRIVLPAGLAAGILQGATGVSAPISITFLNAIGFERRVFIGTISIFFLAMTFIQIPLMIGYGMLTPHLALLSATAILPILAGMPVGAALAQRIPREVFDKVILALLAVVAARLAWSALASF</sequence>
<dbReference type="AlphaFoldDB" id="A0A2T6B7W5"/>
<reference evidence="9 10" key="1">
    <citation type="submission" date="2018-04" db="EMBL/GenBank/DDBJ databases">
        <title>Genomic Encyclopedia of Archaeal and Bacterial Type Strains, Phase II (KMG-II): from individual species to whole genera.</title>
        <authorList>
            <person name="Goeker M."/>
        </authorList>
    </citation>
    <scope>NUCLEOTIDE SEQUENCE [LARGE SCALE GENOMIC DNA]</scope>
    <source>
        <strain evidence="9 10">DSM 29329</strain>
    </source>
</reference>
<keyword evidence="7 8" id="KW-0472">Membrane</keyword>
<dbReference type="PANTHER" id="PTHR30269:SF32">
    <property type="entry name" value="MEMBRANE TRANSPORTER PROTEIN-RELATED"/>
    <property type="match status" value="1"/>
</dbReference>
<dbReference type="OrthoDB" id="5195497at2"/>
<comment type="caution">
    <text evidence="9">The sequence shown here is derived from an EMBL/GenBank/DDBJ whole genome shotgun (WGS) entry which is preliminary data.</text>
</comment>
<name>A0A2T6B7W5_9RHOB</name>
<keyword evidence="3" id="KW-0813">Transport</keyword>
<evidence type="ECO:0000256" key="3">
    <source>
        <dbReference type="ARBA" id="ARBA00022448"/>
    </source>
</evidence>
<accession>A0A2T6B7W5</accession>
<evidence type="ECO:0000313" key="9">
    <source>
        <dbReference type="EMBL" id="PTX52128.1"/>
    </source>
</evidence>
<feature type="transmembrane region" description="Helical" evidence="8">
    <location>
        <begin position="101"/>
        <end position="119"/>
    </location>
</feature>
<feature type="transmembrane region" description="Helical" evidence="8">
    <location>
        <begin position="6"/>
        <end position="25"/>
    </location>
</feature>
<gene>
    <name evidence="9" type="ORF">C8N44_102174</name>
</gene>
<evidence type="ECO:0000313" key="10">
    <source>
        <dbReference type="Proteomes" id="UP000244069"/>
    </source>
</evidence>
<dbReference type="InterPro" id="IPR002781">
    <property type="entry name" value="TM_pro_TauE-like"/>
</dbReference>
<keyword evidence="4 8" id="KW-1003">Cell membrane</keyword>
<proteinExistence type="inferred from homology"/>
<evidence type="ECO:0000256" key="2">
    <source>
        <dbReference type="ARBA" id="ARBA00009142"/>
    </source>
</evidence>
<evidence type="ECO:0000256" key="5">
    <source>
        <dbReference type="ARBA" id="ARBA00022692"/>
    </source>
</evidence>
<dbReference type="Proteomes" id="UP000244069">
    <property type="component" value="Unassembled WGS sequence"/>
</dbReference>
<evidence type="ECO:0000256" key="8">
    <source>
        <dbReference type="RuleBase" id="RU363041"/>
    </source>
</evidence>
<evidence type="ECO:0000256" key="4">
    <source>
        <dbReference type="ARBA" id="ARBA00022475"/>
    </source>
</evidence>
<comment type="similarity">
    <text evidence="2 8">Belongs to the 4-toluene sulfonate uptake permease (TSUP) (TC 2.A.102) family.</text>
</comment>
<protein>
    <recommendedName>
        <fullName evidence="8">Probable membrane transporter protein</fullName>
    </recommendedName>
</protein>
<dbReference type="EMBL" id="QBKN01000002">
    <property type="protein sequence ID" value="PTX52128.1"/>
    <property type="molecule type" value="Genomic_DNA"/>
</dbReference>
<feature type="transmembrane region" description="Helical" evidence="8">
    <location>
        <begin position="139"/>
        <end position="161"/>
    </location>
</feature>
<feature type="transmembrane region" description="Helical" evidence="8">
    <location>
        <begin position="198"/>
        <end position="219"/>
    </location>
</feature>
<evidence type="ECO:0000256" key="7">
    <source>
        <dbReference type="ARBA" id="ARBA00023136"/>
    </source>
</evidence>
<feature type="transmembrane region" description="Helical" evidence="8">
    <location>
        <begin position="32"/>
        <end position="54"/>
    </location>
</feature>
<organism evidence="9 10">
    <name type="scientific">Allosediminivita pacifica</name>
    <dbReference type="NCBI Taxonomy" id="1267769"/>
    <lineage>
        <taxon>Bacteria</taxon>
        <taxon>Pseudomonadati</taxon>
        <taxon>Pseudomonadota</taxon>
        <taxon>Alphaproteobacteria</taxon>
        <taxon>Rhodobacterales</taxon>
        <taxon>Paracoccaceae</taxon>
        <taxon>Allosediminivita</taxon>
    </lineage>
</organism>
<keyword evidence="6 8" id="KW-1133">Transmembrane helix</keyword>
<dbReference type="Pfam" id="PF01925">
    <property type="entry name" value="TauE"/>
    <property type="match status" value="1"/>
</dbReference>
<dbReference type="PANTHER" id="PTHR30269">
    <property type="entry name" value="TRANSMEMBRANE PROTEIN YFCA"/>
    <property type="match status" value="1"/>
</dbReference>
<evidence type="ECO:0000256" key="6">
    <source>
        <dbReference type="ARBA" id="ARBA00022989"/>
    </source>
</evidence>